<accession>A0A1M6SJM4</accession>
<feature type="domain" description="DHFR" evidence="9">
    <location>
        <begin position="17"/>
        <end position="176"/>
    </location>
</feature>
<evidence type="ECO:0000256" key="1">
    <source>
        <dbReference type="ARBA" id="ARBA00004903"/>
    </source>
</evidence>
<evidence type="ECO:0000256" key="4">
    <source>
        <dbReference type="ARBA" id="ARBA00022563"/>
    </source>
</evidence>
<evidence type="ECO:0000256" key="7">
    <source>
        <dbReference type="ARBA" id="ARBA00025067"/>
    </source>
</evidence>
<proteinExistence type="inferred from homology"/>
<dbReference type="GO" id="GO:0004146">
    <property type="term" value="F:dihydrofolate reductase activity"/>
    <property type="evidence" value="ECO:0007669"/>
    <property type="project" value="UniProtKB-EC"/>
</dbReference>
<evidence type="ECO:0000256" key="3">
    <source>
        <dbReference type="ARBA" id="ARBA00012856"/>
    </source>
</evidence>
<comment type="catalytic activity">
    <reaction evidence="8">
        <text>(6S)-5,6,7,8-tetrahydrofolate + NADP(+) = 7,8-dihydrofolate + NADPH + H(+)</text>
        <dbReference type="Rhea" id="RHEA:15009"/>
        <dbReference type="ChEBI" id="CHEBI:15378"/>
        <dbReference type="ChEBI" id="CHEBI:57451"/>
        <dbReference type="ChEBI" id="CHEBI:57453"/>
        <dbReference type="ChEBI" id="CHEBI:57783"/>
        <dbReference type="ChEBI" id="CHEBI:58349"/>
        <dbReference type="EC" id="1.5.1.3"/>
    </reaction>
</comment>
<dbReference type="InterPro" id="IPR024072">
    <property type="entry name" value="DHFR-like_dom_sf"/>
</dbReference>
<comment type="pathway">
    <text evidence="1 8">Cofactor biosynthesis; tetrahydrofolate biosynthesis; 5,6,7,8-tetrahydrofolate from 7,8-dihydrofolate: step 1/1.</text>
</comment>
<dbReference type="CDD" id="cd00209">
    <property type="entry name" value="DHFR"/>
    <property type="match status" value="1"/>
</dbReference>
<dbReference type="Gene3D" id="3.40.430.10">
    <property type="entry name" value="Dihydrofolate Reductase, subunit A"/>
    <property type="match status" value="1"/>
</dbReference>
<keyword evidence="5 8" id="KW-0521">NADP</keyword>
<evidence type="ECO:0000313" key="11">
    <source>
        <dbReference type="Proteomes" id="UP000184120"/>
    </source>
</evidence>
<dbReference type="PANTHER" id="PTHR48069:SF3">
    <property type="entry name" value="DIHYDROFOLATE REDUCTASE"/>
    <property type="match status" value="1"/>
</dbReference>
<evidence type="ECO:0000256" key="2">
    <source>
        <dbReference type="ARBA" id="ARBA00009539"/>
    </source>
</evidence>
<organism evidence="10 11">
    <name type="scientific">Chishuiella changwenlii</name>
    <dbReference type="NCBI Taxonomy" id="1434701"/>
    <lineage>
        <taxon>Bacteria</taxon>
        <taxon>Pseudomonadati</taxon>
        <taxon>Bacteroidota</taxon>
        <taxon>Flavobacteriia</taxon>
        <taxon>Flavobacteriales</taxon>
        <taxon>Weeksellaceae</taxon>
        <taxon>Chishuiella</taxon>
    </lineage>
</organism>
<dbReference type="GO" id="GO:0005829">
    <property type="term" value="C:cytosol"/>
    <property type="evidence" value="ECO:0007669"/>
    <property type="project" value="TreeGrafter"/>
</dbReference>
<dbReference type="FunFam" id="3.40.430.10:FF:000001">
    <property type="entry name" value="Dihydrofolate reductase"/>
    <property type="match status" value="1"/>
</dbReference>
<protein>
    <recommendedName>
        <fullName evidence="3 8">Dihydrofolate reductase</fullName>
        <ecNumber evidence="3 8">1.5.1.3</ecNumber>
    </recommendedName>
</protein>
<evidence type="ECO:0000313" key="10">
    <source>
        <dbReference type="EMBL" id="SHK44893.1"/>
    </source>
</evidence>
<dbReference type="EMBL" id="FRBH01000001">
    <property type="protein sequence ID" value="SHK44893.1"/>
    <property type="molecule type" value="Genomic_DNA"/>
</dbReference>
<dbReference type="PIRSF" id="PIRSF000194">
    <property type="entry name" value="DHFR"/>
    <property type="match status" value="1"/>
</dbReference>
<dbReference type="STRING" id="1434701.SAMN05443634_10112"/>
<dbReference type="Proteomes" id="UP000184120">
    <property type="component" value="Unassembled WGS sequence"/>
</dbReference>
<dbReference type="InterPro" id="IPR001796">
    <property type="entry name" value="DHFR_dom"/>
</dbReference>
<evidence type="ECO:0000256" key="6">
    <source>
        <dbReference type="ARBA" id="ARBA00023002"/>
    </source>
</evidence>
<dbReference type="AlphaFoldDB" id="A0A1M6SJM4"/>
<reference evidence="11" key="1">
    <citation type="submission" date="2016-11" db="EMBL/GenBank/DDBJ databases">
        <authorList>
            <person name="Varghese N."/>
            <person name="Submissions S."/>
        </authorList>
    </citation>
    <scope>NUCLEOTIDE SEQUENCE [LARGE SCALE GENOMIC DNA]</scope>
    <source>
        <strain evidence="11">DSM 27989</strain>
    </source>
</reference>
<dbReference type="GO" id="GO:0046655">
    <property type="term" value="P:folic acid metabolic process"/>
    <property type="evidence" value="ECO:0007669"/>
    <property type="project" value="TreeGrafter"/>
</dbReference>
<dbReference type="GO" id="GO:0070401">
    <property type="term" value="F:NADP+ binding"/>
    <property type="evidence" value="ECO:0007669"/>
    <property type="project" value="UniProtKB-ARBA"/>
</dbReference>
<dbReference type="GO" id="GO:0046654">
    <property type="term" value="P:tetrahydrofolate biosynthetic process"/>
    <property type="evidence" value="ECO:0007669"/>
    <property type="project" value="UniProtKB-UniPathway"/>
</dbReference>
<dbReference type="PROSITE" id="PS51330">
    <property type="entry name" value="DHFR_2"/>
    <property type="match status" value="1"/>
</dbReference>
<name>A0A1M6SJM4_9FLAO</name>
<sequence>MLSYPFKGIAFFTFILMINIVVAKASNNVIGAKNDLIWHLPNDLKHFKNLTSGHPIIMGRKTFESLGRPLPNRTNIVITRDKNWNAEGIEVFNSLEKAIEFAKTIDETISIIGGGNIYKQAIEFTDILYITEVHHEFDGDTYFPEIDADDWEEIEREDFKKDEKHQYAYSFVTYKRA</sequence>
<comment type="similarity">
    <text evidence="2 8">Belongs to the dihydrofolate reductase family.</text>
</comment>
<dbReference type="GO" id="GO:0046452">
    <property type="term" value="P:dihydrofolate metabolic process"/>
    <property type="evidence" value="ECO:0007669"/>
    <property type="project" value="TreeGrafter"/>
</dbReference>
<dbReference type="PRINTS" id="PR00070">
    <property type="entry name" value="DHFR"/>
</dbReference>
<dbReference type="EC" id="1.5.1.3" evidence="3 8"/>
<dbReference type="Pfam" id="PF00186">
    <property type="entry name" value="DHFR_1"/>
    <property type="match status" value="1"/>
</dbReference>
<evidence type="ECO:0000259" key="9">
    <source>
        <dbReference type="PROSITE" id="PS51330"/>
    </source>
</evidence>
<dbReference type="InterPro" id="IPR012259">
    <property type="entry name" value="DHFR"/>
</dbReference>
<dbReference type="SUPFAM" id="SSF53597">
    <property type="entry name" value="Dihydrofolate reductase-like"/>
    <property type="match status" value="1"/>
</dbReference>
<evidence type="ECO:0000256" key="5">
    <source>
        <dbReference type="ARBA" id="ARBA00022857"/>
    </source>
</evidence>
<comment type="function">
    <text evidence="7 8">Key enzyme in folate metabolism. Catalyzes an essential reaction for de novo glycine and purine synthesis, and for DNA precursor synthesis.</text>
</comment>
<dbReference type="PANTHER" id="PTHR48069">
    <property type="entry name" value="DIHYDROFOLATE REDUCTASE"/>
    <property type="match status" value="1"/>
</dbReference>
<keyword evidence="6 8" id="KW-0560">Oxidoreductase</keyword>
<keyword evidence="4 8" id="KW-0554">One-carbon metabolism</keyword>
<dbReference type="GO" id="GO:0006730">
    <property type="term" value="P:one-carbon metabolic process"/>
    <property type="evidence" value="ECO:0007669"/>
    <property type="project" value="UniProtKB-KW"/>
</dbReference>
<dbReference type="UniPathway" id="UPA00077">
    <property type="reaction ID" value="UER00158"/>
</dbReference>
<evidence type="ECO:0000256" key="8">
    <source>
        <dbReference type="PIRNR" id="PIRNR000194"/>
    </source>
</evidence>
<gene>
    <name evidence="10" type="ORF">SAMN05443634_10112</name>
</gene>